<keyword evidence="3" id="KW-1185">Reference proteome</keyword>
<dbReference type="RefSeq" id="WP_132083833.1">
    <property type="nucleotide sequence ID" value="NZ_SLUI01000030.1"/>
</dbReference>
<accession>A0A4R1PP85</accession>
<evidence type="ECO:0000313" key="3">
    <source>
        <dbReference type="Proteomes" id="UP000295063"/>
    </source>
</evidence>
<dbReference type="OrthoDB" id="1681929at2"/>
<evidence type="ECO:0000256" key="1">
    <source>
        <dbReference type="SAM" id="Phobius"/>
    </source>
</evidence>
<keyword evidence="1" id="KW-0812">Transmembrane</keyword>
<dbReference type="Proteomes" id="UP000295063">
    <property type="component" value="Unassembled WGS sequence"/>
</dbReference>
<sequence length="122" mass="13554">MSGEVFIMGTLGFAVMGAILYVWGYRKAHRMPRQLHHRMGQEIERQIQLCLTGRPQGATRKEIAKAIAGLSVGNQLQGYKLEVADTDAAAGAILERMISRGMIREEGQGKARKYVLRLPEEA</sequence>
<dbReference type="AlphaFoldDB" id="A0A4R1PP85"/>
<feature type="transmembrane region" description="Helical" evidence="1">
    <location>
        <begin position="6"/>
        <end position="25"/>
    </location>
</feature>
<comment type="caution">
    <text evidence="2">The sequence shown here is derived from an EMBL/GenBank/DDBJ whole genome shotgun (WGS) entry which is preliminary data.</text>
</comment>
<organism evidence="2 3">
    <name type="scientific">Anaerospora hongkongensis</name>
    <dbReference type="NCBI Taxonomy" id="244830"/>
    <lineage>
        <taxon>Bacteria</taxon>
        <taxon>Bacillati</taxon>
        <taxon>Bacillota</taxon>
        <taxon>Negativicutes</taxon>
        <taxon>Selenomonadales</taxon>
        <taxon>Sporomusaceae</taxon>
        <taxon>Anaerospora</taxon>
    </lineage>
</organism>
<keyword evidence="1" id="KW-1133">Transmembrane helix</keyword>
<protein>
    <submittedName>
        <fullName evidence="2">Uncharacterized protein</fullName>
    </submittedName>
</protein>
<proteinExistence type="predicted"/>
<reference evidence="2 3" key="1">
    <citation type="submission" date="2019-03" db="EMBL/GenBank/DDBJ databases">
        <title>Genomic Encyclopedia of Type Strains, Phase IV (KMG-IV): sequencing the most valuable type-strain genomes for metagenomic binning, comparative biology and taxonomic classification.</title>
        <authorList>
            <person name="Goeker M."/>
        </authorList>
    </citation>
    <scope>NUCLEOTIDE SEQUENCE [LARGE SCALE GENOMIC DNA]</scope>
    <source>
        <strain evidence="2 3">DSM 15969</strain>
    </source>
</reference>
<keyword evidence="1" id="KW-0472">Membrane</keyword>
<evidence type="ECO:0000313" key="2">
    <source>
        <dbReference type="EMBL" id="TCL31416.1"/>
    </source>
</evidence>
<dbReference type="EMBL" id="SLUI01000030">
    <property type="protein sequence ID" value="TCL31416.1"/>
    <property type="molecule type" value="Genomic_DNA"/>
</dbReference>
<gene>
    <name evidence="2" type="ORF">EV210_1304</name>
</gene>
<name>A0A4R1PP85_9FIRM</name>